<protein>
    <submittedName>
        <fullName evidence="1">Uncharacterized protein</fullName>
    </submittedName>
</protein>
<sequence>PELVVKWRIFCKKDRVSNLVFLSSHSSCENHFELSFCFSILYLSLPNILTHWQFPFF</sequence>
<evidence type="ECO:0000313" key="1">
    <source>
        <dbReference type="EnsemblMetazoa" id="Aqu2.1.30529_001"/>
    </source>
</evidence>
<organism evidence="1">
    <name type="scientific">Amphimedon queenslandica</name>
    <name type="common">Sponge</name>
    <dbReference type="NCBI Taxonomy" id="400682"/>
    <lineage>
        <taxon>Eukaryota</taxon>
        <taxon>Metazoa</taxon>
        <taxon>Porifera</taxon>
        <taxon>Demospongiae</taxon>
        <taxon>Heteroscleromorpha</taxon>
        <taxon>Haplosclerida</taxon>
        <taxon>Niphatidae</taxon>
        <taxon>Amphimedon</taxon>
    </lineage>
</organism>
<accession>A0A1X7USN1</accession>
<dbReference type="InParanoid" id="A0A1X7USN1"/>
<reference evidence="1" key="1">
    <citation type="submission" date="2017-05" db="UniProtKB">
        <authorList>
            <consortium name="EnsemblMetazoa"/>
        </authorList>
    </citation>
    <scope>IDENTIFICATION</scope>
</reference>
<proteinExistence type="predicted"/>
<dbReference type="AlphaFoldDB" id="A0A1X7USN1"/>
<name>A0A1X7USN1_AMPQE</name>
<dbReference type="EnsemblMetazoa" id="Aqu2.1.30529_001">
    <property type="protein sequence ID" value="Aqu2.1.30529_001"/>
    <property type="gene ID" value="Aqu2.1.30529"/>
</dbReference>